<evidence type="ECO:0000256" key="2">
    <source>
        <dbReference type="ARBA" id="ARBA00022448"/>
    </source>
</evidence>
<dbReference type="AlphaFoldDB" id="A0A0J8QNZ9"/>
<feature type="transmembrane region" description="Helical" evidence="6">
    <location>
        <begin position="18"/>
        <end position="39"/>
    </location>
</feature>
<protein>
    <recommendedName>
        <fullName evidence="9">Allantoate permease</fullName>
    </recommendedName>
</protein>
<dbReference type="EMBL" id="DS268279">
    <property type="protein sequence ID" value="KMU74194.1"/>
    <property type="molecule type" value="Genomic_DNA"/>
</dbReference>
<dbReference type="PANTHER" id="PTHR43791">
    <property type="entry name" value="PERMEASE-RELATED"/>
    <property type="match status" value="1"/>
</dbReference>
<keyword evidence="5 6" id="KW-0472">Membrane</keyword>
<evidence type="ECO:0008006" key="9">
    <source>
        <dbReference type="Google" id="ProtNLM"/>
    </source>
</evidence>
<name>A0A0J8QNZ9_COCIT</name>
<keyword evidence="4 6" id="KW-1133">Transmembrane helix</keyword>
<feature type="transmembrane region" description="Helical" evidence="6">
    <location>
        <begin position="45"/>
        <end position="65"/>
    </location>
</feature>
<dbReference type="PANTHER" id="PTHR43791:SF35">
    <property type="entry name" value="MAJOR FACILITATOR SUPERFAMILY (MFS) PROFILE DOMAIN-CONTAINING PROTEIN"/>
    <property type="match status" value="1"/>
</dbReference>
<proteinExistence type="predicted"/>
<organism evidence="7 8">
    <name type="scientific">Coccidioides immitis RMSCC 3703</name>
    <dbReference type="NCBI Taxonomy" id="454286"/>
    <lineage>
        <taxon>Eukaryota</taxon>
        <taxon>Fungi</taxon>
        <taxon>Dikarya</taxon>
        <taxon>Ascomycota</taxon>
        <taxon>Pezizomycotina</taxon>
        <taxon>Eurotiomycetes</taxon>
        <taxon>Eurotiomycetidae</taxon>
        <taxon>Onygenales</taxon>
        <taxon>Onygenaceae</taxon>
        <taxon>Coccidioides</taxon>
    </lineage>
</organism>
<evidence type="ECO:0000313" key="7">
    <source>
        <dbReference type="EMBL" id="KMU74194.1"/>
    </source>
</evidence>
<dbReference type="GO" id="GO:0022857">
    <property type="term" value="F:transmembrane transporter activity"/>
    <property type="evidence" value="ECO:0007669"/>
    <property type="project" value="TreeGrafter"/>
</dbReference>
<feature type="transmembrane region" description="Helical" evidence="6">
    <location>
        <begin position="110"/>
        <end position="130"/>
    </location>
</feature>
<evidence type="ECO:0000256" key="5">
    <source>
        <dbReference type="ARBA" id="ARBA00023136"/>
    </source>
</evidence>
<keyword evidence="3 6" id="KW-0812">Transmembrane</keyword>
<dbReference type="Proteomes" id="UP000054559">
    <property type="component" value="Unassembled WGS sequence"/>
</dbReference>
<evidence type="ECO:0000313" key="8">
    <source>
        <dbReference type="Proteomes" id="UP000054559"/>
    </source>
</evidence>
<evidence type="ECO:0000256" key="6">
    <source>
        <dbReference type="SAM" id="Phobius"/>
    </source>
</evidence>
<dbReference type="SUPFAM" id="SSF103473">
    <property type="entry name" value="MFS general substrate transporter"/>
    <property type="match status" value="1"/>
</dbReference>
<dbReference type="InterPro" id="IPR036259">
    <property type="entry name" value="MFS_trans_sf"/>
</dbReference>
<evidence type="ECO:0000256" key="3">
    <source>
        <dbReference type="ARBA" id="ARBA00022692"/>
    </source>
</evidence>
<gene>
    <name evidence="7" type="ORF">CISG_10294</name>
</gene>
<reference evidence="8" key="1">
    <citation type="journal article" date="2010" name="Genome Res.">
        <title>Population genomic sequencing of Coccidioides fungi reveals recent hybridization and transposon control.</title>
        <authorList>
            <person name="Neafsey D.E."/>
            <person name="Barker B.M."/>
            <person name="Sharpton T.J."/>
            <person name="Stajich J.E."/>
            <person name="Park D.J."/>
            <person name="Whiston E."/>
            <person name="Hung C.-Y."/>
            <person name="McMahan C."/>
            <person name="White J."/>
            <person name="Sykes S."/>
            <person name="Heiman D."/>
            <person name="Young S."/>
            <person name="Zeng Q."/>
            <person name="Abouelleil A."/>
            <person name="Aftuck L."/>
            <person name="Bessette D."/>
            <person name="Brown A."/>
            <person name="FitzGerald M."/>
            <person name="Lui A."/>
            <person name="Macdonald J.P."/>
            <person name="Priest M."/>
            <person name="Orbach M.J."/>
            <person name="Galgiani J.N."/>
            <person name="Kirkland T.N."/>
            <person name="Cole G.T."/>
            <person name="Birren B.W."/>
            <person name="Henn M.R."/>
            <person name="Taylor J.W."/>
            <person name="Rounsley S.D."/>
        </authorList>
    </citation>
    <scope>NUCLEOTIDE SEQUENCE [LARGE SCALE GENOMIC DNA]</scope>
    <source>
        <strain evidence="8">RMSCC 3703</strain>
    </source>
</reference>
<evidence type="ECO:0000256" key="4">
    <source>
        <dbReference type="ARBA" id="ARBA00022989"/>
    </source>
</evidence>
<evidence type="ECO:0000256" key="1">
    <source>
        <dbReference type="ARBA" id="ARBA00004141"/>
    </source>
</evidence>
<dbReference type="GO" id="GO:0016020">
    <property type="term" value="C:membrane"/>
    <property type="evidence" value="ECO:0007669"/>
    <property type="project" value="UniProtKB-SubCell"/>
</dbReference>
<sequence>MMLICPFLARKYPGIRSYLVIGCQMITTLGSLLLVTLPLDATGALLFALYILPPVGGGYAVLMGLQIANIAGYTKRSIASSGLYTGYCLGNFVGPLIFFERDAPRYVSGFVIVVVTSFVAAALVLVYRFVCIWDNRRRDKAGIAEGFENAYQDDFTDKMNPQFPVYLVNTLSVCHNKYRRYWVV</sequence>
<accession>A0A0J8QNZ9</accession>
<feature type="transmembrane region" description="Helical" evidence="6">
    <location>
        <begin position="77"/>
        <end position="98"/>
    </location>
</feature>
<comment type="subcellular location">
    <subcellularLocation>
        <location evidence="1">Membrane</location>
        <topology evidence="1">Multi-pass membrane protein</topology>
    </subcellularLocation>
</comment>
<dbReference type="STRING" id="454286.A0A0J8QNZ9"/>
<keyword evidence="2" id="KW-0813">Transport</keyword>